<accession>A0A0J1HCR3</accession>
<keyword evidence="2" id="KW-1185">Reference proteome</keyword>
<evidence type="ECO:0000313" key="1">
    <source>
        <dbReference type="EMBL" id="KLV09416.1"/>
    </source>
</evidence>
<evidence type="ECO:0000313" key="2">
    <source>
        <dbReference type="Proteomes" id="UP000035909"/>
    </source>
</evidence>
<name>A0A0J1HCR3_9GAMM</name>
<dbReference type="Proteomes" id="UP000035909">
    <property type="component" value="Unassembled WGS sequence"/>
</dbReference>
<dbReference type="EMBL" id="LDOU01000012">
    <property type="protein sequence ID" value="KLV09416.1"/>
    <property type="molecule type" value="Genomic_DNA"/>
</dbReference>
<dbReference type="RefSeq" id="WP_047885365.1">
    <property type="nucleotide sequence ID" value="NZ_CP071325.1"/>
</dbReference>
<protein>
    <submittedName>
        <fullName evidence="1">Uncharacterized protein</fullName>
    </submittedName>
</protein>
<reference evidence="1 2" key="1">
    <citation type="submission" date="2015-05" db="EMBL/GenBank/DDBJ databases">
        <title>Photobacterium galathea sp. nov.</title>
        <authorList>
            <person name="Machado H."/>
            <person name="Gram L."/>
        </authorList>
    </citation>
    <scope>NUCLEOTIDE SEQUENCE [LARGE SCALE GENOMIC DNA]</scope>
    <source>
        <strain evidence="1 2">DSM 22954</strain>
    </source>
</reference>
<comment type="caution">
    <text evidence="1">The sequence shown here is derived from an EMBL/GenBank/DDBJ whole genome shotgun (WGS) entry which is preliminary data.</text>
</comment>
<gene>
    <name evidence="1" type="ORF">ABT57_11400</name>
</gene>
<sequence>MVFTNAQLTTIHHALTKGAVCLDDHLVQGVLVYVESIVISHGIERFDYLELSQLQNPCAYIRMRSLQPINFFNDCDEPDVERVCRDQNFKPITLQVCYPVYYPNADPEPEWQTYARYERAQVIEAINTMLSLLCDQQFTSCRRCQCYLPTGFMTNGKCRYCCVDQRRHREVNHR</sequence>
<dbReference type="OrthoDB" id="5814344at2"/>
<dbReference type="AlphaFoldDB" id="A0A0J1HCR3"/>
<proteinExistence type="predicted"/>
<organism evidence="1 2">
    <name type="scientific">Photobacterium ganghwense</name>
    <dbReference type="NCBI Taxonomy" id="320778"/>
    <lineage>
        <taxon>Bacteria</taxon>
        <taxon>Pseudomonadati</taxon>
        <taxon>Pseudomonadota</taxon>
        <taxon>Gammaproteobacteria</taxon>
        <taxon>Vibrionales</taxon>
        <taxon>Vibrionaceae</taxon>
        <taxon>Photobacterium</taxon>
    </lineage>
</organism>
<dbReference type="PATRIC" id="fig|320778.3.peg.2481"/>